<reference evidence="5" key="1">
    <citation type="journal article" date="2021" name="Int. J. Syst. Evol. Microbiol.">
        <title>Actinocatenispora comari sp. nov., an endophytic actinomycete isolated from aerial parts of Comarum salesowianum.</title>
        <authorList>
            <person name="Oyunbileg N."/>
            <person name="Iizaka Y."/>
            <person name="Hamada M."/>
            <person name="Davaapurev B.O."/>
            <person name="Fukumoto A."/>
            <person name="Tsetseg B."/>
            <person name="Kato F."/>
            <person name="Tamura T."/>
            <person name="Batkhuu J."/>
            <person name="Anzai Y."/>
        </authorList>
    </citation>
    <scope>NUCLEOTIDE SEQUENCE [LARGE SCALE GENOMIC DNA]</scope>
    <source>
        <strain evidence="5">NUM-2625</strain>
    </source>
</reference>
<dbReference type="InterPro" id="IPR038718">
    <property type="entry name" value="SNF2-like_sf"/>
</dbReference>
<dbReference type="InterPro" id="IPR014001">
    <property type="entry name" value="Helicase_ATP-bd"/>
</dbReference>
<dbReference type="GO" id="GO:0004386">
    <property type="term" value="F:helicase activity"/>
    <property type="evidence" value="ECO:0007669"/>
    <property type="project" value="UniProtKB-KW"/>
</dbReference>
<dbReference type="EMBL" id="BOPO01000150">
    <property type="protein sequence ID" value="GIL31917.1"/>
    <property type="molecule type" value="Genomic_DNA"/>
</dbReference>
<dbReference type="Pfam" id="PF12419">
    <property type="entry name" value="DUF3670"/>
    <property type="match status" value="1"/>
</dbReference>
<name>A0A8J4ALC0_9ACTN</name>
<keyword evidence="4" id="KW-0347">Helicase</keyword>
<dbReference type="SMART" id="SM00487">
    <property type="entry name" value="DEXDc"/>
    <property type="match status" value="1"/>
</dbReference>
<dbReference type="GO" id="GO:0016787">
    <property type="term" value="F:hydrolase activity"/>
    <property type="evidence" value="ECO:0007669"/>
    <property type="project" value="UniProtKB-KW"/>
</dbReference>
<feature type="domain" description="Helicase ATP-binding" evidence="2">
    <location>
        <begin position="606"/>
        <end position="768"/>
    </location>
</feature>
<dbReference type="CDD" id="cd18793">
    <property type="entry name" value="SF2_C_SNF"/>
    <property type="match status" value="1"/>
</dbReference>
<feature type="domain" description="Helicase C-terminal" evidence="3">
    <location>
        <begin position="894"/>
        <end position="1050"/>
    </location>
</feature>
<evidence type="ECO:0000259" key="3">
    <source>
        <dbReference type="PROSITE" id="PS51194"/>
    </source>
</evidence>
<protein>
    <submittedName>
        <fullName evidence="4">Helicase HelZ</fullName>
    </submittedName>
</protein>
<evidence type="ECO:0000259" key="2">
    <source>
        <dbReference type="PROSITE" id="PS51192"/>
    </source>
</evidence>
<evidence type="ECO:0000313" key="5">
    <source>
        <dbReference type="Proteomes" id="UP000614996"/>
    </source>
</evidence>
<dbReference type="SUPFAM" id="SSF52540">
    <property type="entry name" value="P-loop containing nucleoside triphosphate hydrolases"/>
    <property type="match status" value="2"/>
</dbReference>
<keyword evidence="1" id="KW-0378">Hydrolase</keyword>
<dbReference type="CDD" id="cd18012">
    <property type="entry name" value="DEXQc_arch_SWI2_SNF2"/>
    <property type="match status" value="1"/>
</dbReference>
<dbReference type="SMART" id="SM00490">
    <property type="entry name" value="HELICc"/>
    <property type="match status" value="1"/>
</dbReference>
<sequence length="1067" mass="115790">MRGAARAGLGLGGSAPGRGLLEVLALHGLWTVDRRVALWAEDARLLAESTRVTAAGSAGALDHPYACSAPALAELLSAVGPALGWLATRARYGRVVLQLPVQGGLPVPSPDLSTLGVRAPAAGTAEASLVRFGVPALLFDPDEAAQLLGELAAPGSAVLPTESPPGSPAELPCGNSLLWLILVHDLAWRLVGRGRVLPTVRLDPPAPQARWMPVSDATAWAEIRRLTACCPPACRAEWTPSEPAGRDAAELVADLLDCLVDREVRAAARDRPPLVASTATGVERWLRALTAADGRIENADVDELAVLDDALTRWRRSGQPRTGPLRLCFRLVEPVGPEADDPDGSTDEPWRLEFLLQPVDEPSLMVLAADVWSDGPARQALRRSVHRPADVLLAELERAAQYFPRLRDVVRSYMPSEVVLDRGDAHAFLRDVAPQLSAAGYGVLLPAWWRRPRRFGLTLATRAVSARDARRLRLVDRDSVVAFRWRAAIDGVPLSDDELRMLASAKKPLVRVHGQWLQADPEQIAAAARFLARAGTDTMPSGEVLRLAVDPDATVAGLPVAGVDTDGALAAVLAGPESGPERELPLPANFRATLRPYQRRGLAWLGLLSRLGVGAVLADDMGLGKTVQILALLAAERAERSAGPTLLICPMSLVGNWQRETERFAPDLRVHVHHGGQRLSGRALAAAVQGCDLVVTTYGVAHRDVEQLREVDWRRVVVDEAQYIKNSGTRQSAAIRRLPARHRIALTGTPVENRLTELHAILDFANPGLFGSRAAFRERYAVPIEQDDNERAAAAFRRRIRPFVLRRLKTDPAVAAELPDKVEMTVLCNLTAEQATLYQAVVDDMLDRMKGARGIRRRGVVLATLTRLKQICNHPAHFLQDGSALPGRSGKLARLEDILHTVVTNGERALVFTQYARFGTMLHRHLLHRLPRDVSYLHGGLSPRRRDELVQGFQQPGGPAVMLLSVKAGGTGLNLTAANHVIHVDRWWNPAVEEQASDRAFRIGQRKDVQIRKLVCVGTVEERIDALIEGKRALARATVGSDDSWLTDLSGEALHELVSLSAEAVGE</sequence>
<dbReference type="InterPro" id="IPR049730">
    <property type="entry name" value="SNF2/RAD54-like_C"/>
</dbReference>
<dbReference type="InterPro" id="IPR022138">
    <property type="entry name" value="DUF3670"/>
</dbReference>
<keyword evidence="4" id="KW-0547">Nucleotide-binding</keyword>
<dbReference type="InterPro" id="IPR027417">
    <property type="entry name" value="P-loop_NTPase"/>
</dbReference>
<evidence type="ECO:0000256" key="1">
    <source>
        <dbReference type="ARBA" id="ARBA00022801"/>
    </source>
</evidence>
<dbReference type="Gene3D" id="3.40.50.300">
    <property type="entry name" value="P-loop containing nucleotide triphosphate hydrolases"/>
    <property type="match status" value="1"/>
</dbReference>
<dbReference type="Pfam" id="PF00271">
    <property type="entry name" value="Helicase_C"/>
    <property type="match status" value="1"/>
</dbReference>
<comment type="caution">
    <text evidence="4">The sequence shown here is derived from an EMBL/GenBank/DDBJ whole genome shotgun (WGS) entry which is preliminary data.</text>
</comment>
<dbReference type="Proteomes" id="UP000614996">
    <property type="component" value="Unassembled WGS sequence"/>
</dbReference>
<accession>A0A8J4ALC0</accession>
<dbReference type="InterPro" id="IPR000330">
    <property type="entry name" value="SNF2_N"/>
</dbReference>
<dbReference type="Gene3D" id="3.40.50.10810">
    <property type="entry name" value="Tandem AAA-ATPase domain"/>
    <property type="match status" value="1"/>
</dbReference>
<dbReference type="Pfam" id="PF00176">
    <property type="entry name" value="SNF2-rel_dom"/>
    <property type="match status" value="1"/>
</dbReference>
<dbReference type="PROSITE" id="PS51192">
    <property type="entry name" value="HELICASE_ATP_BIND_1"/>
    <property type="match status" value="1"/>
</dbReference>
<dbReference type="GO" id="GO:0005524">
    <property type="term" value="F:ATP binding"/>
    <property type="evidence" value="ECO:0007669"/>
    <property type="project" value="InterPro"/>
</dbReference>
<dbReference type="FunFam" id="3.40.50.300:FF:000533">
    <property type="entry name" value="Helicase, Snf2 family"/>
    <property type="match status" value="1"/>
</dbReference>
<proteinExistence type="predicted"/>
<dbReference type="AlphaFoldDB" id="A0A8J4ALC0"/>
<keyword evidence="4" id="KW-0067">ATP-binding</keyword>
<gene>
    <name evidence="4" type="primary">helZ</name>
    <name evidence="4" type="ORF">NUM_71710</name>
</gene>
<keyword evidence="5" id="KW-1185">Reference proteome</keyword>
<evidence type="ECO:0000313" key="4">
    <source>
        <dbReference type="EMBL" id="GIL31917.1"/>
    </source>
</evidence>
<dbReference type="PANTHER" id="PTHR10799">
    <property type="entry name" value="SNF2/RAD54 HELICASE FAMILY"/>
    <property type="match status" value="1"/>
</dbReference>
<dbReference type="PROSITE" id="PS51194">
    <property type="entry name" value="HELICASE_CTER"/>
    <property type="match status" value="1"/>
</dbReference>
<dbReference type="InterPro" id="IPR001650">
    <property type="entry name" value="Helicase_C-like"/>
</dbReference>
<organism evidence="4 5">
    <name type="scientific">Actinocatenispora comari</name>
    <dbReference type="NCBI Taxonomy" id="2807577"/>
    <lineage>
        <taxon>Bacteria</taxon>
        <taxon>Bacillati</taxon>
        <taxon>Actinomycetota</taxon>
        <taxon>Actinomycetes</taxon>
        <taxon>Micromonosporales</taxon>
        <taxon>Micromonosporaceae</taxon>
        <taxon>Actinocatenispora</taxon>
    </lineage>
</organism>